<comment type="similarity">
    <text evidence="2">Belongs to the glycosyltransferase 31 family.</text>
</comment>
<feature type="compositionally biased region" description="Basic and acidic residues" evidence="10">
    <location>
        <begin position="470"/>
        <end position="502"/>
    </location>
</feature>
<evidence type="ECO:0000259" key="11">
    <source>
        <dbReference type="Pfam" id="PF02434"/>
    </source>
</evidence>
<evidence type="ECO:0000313" key="12">
    <source>
        <dbReference type="EMBL" id="KAK5898764.1"/>
    </source>
</evidence>
<feature type="compositionally biased region" description="Basic and acidic residues" evidence="10">
    <location>
        <begin position="378"/>
        <end position="423"/>
    </location>
</feature>
<proteinExistence type="inferred from homology"/>
<accession>A0AAN8H3Z6</accession>
<evidence type="ECO:0000256" key="4">
    <source>
        <dbReference type="ARBA" id="ARBA00022679"/>
    </source>
</evidence>
<evidence type="ECO:0000256" key="1">
    <source>
        <dbReference type="ARBA" id="ARBA00004606"/>
    </source>
</evidence>
<dbReference type="Proteomes" id="UP001335648">
    <property type="component" value="Unassembled WGS sequence"/>
</dbReference>
<feature type="compositionally biased region" description="Basic and acidic residues" evidence="10">
    <location>
        <begin position="356"/>
        <end position="371"/>
    </location>
</feature>
<evidence type="ECO:0000256" key="8">
    <source>
        <dbReference type="ARBA" id="ARBA00023136"/>
    </source>
</evidence>
<comment type="subcellular location">
    <subcellularLocation>
        <location evidence="9">Endomembrane system</location>
        <topology evidence="9">Single-pass membrane protein</topology>
    </subcellularLocation>
    <subcellularLocation>
        <location evidence="1">Membrane</location>
        <topology evidence="1">Single-pass type II membrane protein</topology>
    </subcellularLocation>
</comment>
<name>A0AAN8H3Z6_9TELE</name>
<feature type="compositionally biased region" description="Basic and acidic residues" evidence="10">
    <location>
        <begin position="583"/>
        <end position="599"/>
    </location>
</feature>
<evidence type="ECO:0000256" key="6">
    <source>
        <dbReference type="ARBA" id="ARBA00022968"/>
    </source>
</evidence>
<sequence length="605" mass="69341">MQKKKWIRRKLPTCICTFFIILYVDFQLRSSSLPKLSLAHPLVPGPLQRSIQEAPSPARHAQIPGGNSSDGRAEDGGHSDSEDAHVTLPKLKLEDIFIAVKTTGRFHETRLALLLETWISRTKAHTFIFTDTEDEDLQSEGYNMVVTACQSDHSQQALSCKMSAEYDGFMASEKRWFCHVDDDNYVNPEALLSLLSVFPQDGDIYVGKPSLDKPITAHELLEGNATREVRFWFATGGAGFCLSRRLAEKMAPWAGGSRFELTSARIRLPDDCTVGFIVEKMLGVSMVHCPLFHSHLENLLLISHRSIQHQVTLSYGMFENKMISIEVKGSFSKEEDPSRFKTVHCKLTKKITTIKERKRREEEEEGRGRGGEKKRKRREEEGRGGERKRREEEGRGGERKRREEEGRGGEKKRREEEEEGRRRGGEKKRKRRGEEEEEEGRGRGGKKKRRGEEGRGRGRGGKRREEEEEGRGRGGERREEEEGEEGRGGKRKRRGEEEEGRGGKRKRERREEEGRGRGGEKKRRGEEEEGRGRGGKRKRREEEEEGRGGERKRKRREEEGRGRGGKRRGEEEEGRGRGRGGKRRGEEEEGRGRGGEKTFTELYSQ</sequence>
<evidence type="ECO:0000256" key="10">
    <source>
        <dbReference type="SAM" id="MobiDB-lite"/>
    </source>
</evidence>
<keyword evidence="7" id="KW-1133">Transmembrane helix</keyword>
<keyword evidence="13" id="KW-1185">Reference proteome</keyword>
<evidence type="ECO:0000313" key="13">
    <source>
        <dbReference type="Proteomes" id="UP001335648"/>
    </source>
</evidence>
<protein>
    <recommendedName>
        <fullName evidence="11">Fringe-like glycosyltransferase domain-containing protein</fullName>
    </recommendedName>
</protein>
<keyword evidence="6" id="KW-0735">Signal-anchor</keyword>
<evidence type="ECO:0000256" key="7">
    <source>
        <dbReference type="ARBA" id="ARBA00022989"/>
    </source>
</evidence>
<reference evidence="12 13" key="1">
    <citation type="journal article" date="2023" name="Mol. Biol. Evol.">
        <title>Genomics of Secondarily Temperate Adaptation in the Only Non-Antarctic Icefish.</title>
        <authorList>
            <person name="Rivera-Colon A.G."/>
            <person name="Rayamajhi N."/>
            <person name="Minhas B.F."/>
            <person name="Madrigal G."/>
            <person name="Bilyk K.T."/>
            <person name="Yoon V."/>
            <person name="Hune M."/>
            <person name="Gregory S."/>
            <person name="Cheng C.H.C."/>
            <person name="Catchen J.M."/>
        </authorList>
    </citation>
    <scope>NUCLEOTIDE SEQUENCE [LARGE SCALE GENOMIC DNA]</scope>
    <source>
        <strain evidence="12">JC2023a</strain>
    </source>
</reference>
<feature type="compositionally biased region" description="Basic and acidic residues" evidence="10">
    <location>
        <begin position="71"/>
        <end position="84"/>
    </location>
</feature>
<dbReference type="GO" id="GO:0016020">
    <property type="term" value="C:membrane"/>
    <property type="evidence" value="ECO:0007669"/>
    <property type="project" value="UniProtKB-SubCell"/>
</dbReference>
<evidence type="ECO:0000256" key="3">
    <source>
        <dbReference type="ARBA" id="ARBA00022676"/>
    </source>
</evidence>
<dbReference type="EMBL" id="JAULUE010002052">
    <property type="protein sequence ID" value="KAK5898764.1"/>
    <property type="molecule type" value="Genomic_DNA"/>
</dbReference>
<organism evidence="12 13">
    <name type="scientific">Champsocephalus esox</name>
    <name type="common">pike icefish</name>
    <dbReference type="NCBI Taxonomy" id="159716"/>
    <lineage>
        <taxon>Eukaryota</taxon>
        <taxon>Metazoa</taxon>
        <taxon>Chordata</taxon>
        <taxon>Craniata</taxon>
        <taxon>Vertebrata</taxon>
        <taxon>Euteleostomi</taxon>
        <taxon>Actinopterygii</taxon>
        <taxon>Neopterygii</taxon>
        <taxon>Teleostei</taxon>
        <taxon>Neoteleostei</taxon>
        <taxon>Acanthomorphata</taxon>
        <taxon>Eupercaria</taxon>
        <taxon>Perciformes</taxon>
        <taxon>Notothenioidei</taxon>
        <taxon>Channichthyidae</taxon>
        <taxon>Champsocephalus</taxon>
    </lineage>
</organism>
<dbReference type="Gene3D" id="3.90.550.50">
    <property type="match status" value="1"/>
</dbReference>
<evidence type="ECO:0000256" key="9">
    <source>
        <dbReference type="ARBA" id="ARBA00037847"/>
    </source>
</evidence>
<evidence type="ECO:0000256" key="5">
    <source>
        <dbReference type="ARBA" id="ARBA00022692"/>
    </source>
</evidence>
<keyword evidence="4" id="KW-0808">Transferase</keyword>
<gene>
    <name evidence="12" type="ORF">CesoFtcFv8_008310</name>
</gene>
<keyword evidence="5" id="KW-0812">Transmembrane</keyword>
<comment type="caution">
    <text evidence="12">The sequence shown here is derived from an EMBL/GenBank/DDBJ whole genome shotgun (WGS) entry which is preliminary data.</text>
</comment>
<evidence type="ECO:0000256" key="2">
    <source>
        <dbReference type="ARBA" id="ARBA00008661"/>
    </source>
</evidence>
<dbReference type="PANTHER" id="PTHR10811">
    <property type="entry name" value="FRINGE-RELATED"/>
    <property type="match status" value="1"/>
</dbReference>
<dbReference type="Pfam" id="PF02434">
    <property type="entry name" value="Fringe"/>
    <property type="match status" value="1"/>
</dbReference>
<dbReference type="AlphaFoldDB" id="A0AAN8H3Z6"/>
<feature type="compositionally biased region" description="Basic and acidic residues" evidence="10">
    <location>
        <begin position="556"/>
        <end position="576"/>
    </location>
</feature>
<dbReference type="GO" id="GO:0012505">
    <property type="term" value="C:endomembrane system"/>
    <property type="evidence" value="ECO:0007669"/>
    <property type="project" value="UniProtKB-SubCell"/>
</dbReference>
<keyword evidence="8" id="KW-0472">Membrane</keyword>
<feature type="compositionally biased region" description="Basic and acidic residues" evidence="10">
    <location>
        <begin position="509"/>
        <end position="532"/>
    </location>
</feature>
<feature type="domain" description="Fringe-like glycosyltransferase" evidence="11">
    <location>
        <begin position="90"/>
        <end position="339"/>
    </location>
</feature>
<feature type="region of interest" description="Disordered" evidence="10">
    <location>
        <begin position="48"/>
        <end position="84"/>
    </location>
</feature>
<feature type="region of interest" description="Disordered" evidence="10">
    <location>
        <begin position="356"/>
        <end position="605"/>
    </location>
</feature>
<keyword evidence="3" id="KW-0328">Glycosyltransferase</keyword>
<dbReference type="GO" id="GO:0016757">
    <property type="term" value="F:glycosyltransferase activity"/>
    <property type="evidence" value="ECO:0007669"/>
    <property type="project" value="UniProtKB-KW"/>
</dbReference>
<dbReference type="InterPro" id="IPR003378">
    <property type="entry name" value="Fringe-like_glycosylTrfase"/>
</dbReference>